<dbReference type="STRING" id="414004.CENSYa_0264"/>
<sequence length="150" mass="16799">MELKPLIIIGVAVAAAVGIVYAVGVDTLSERVENSLLASLLSGYGSTNWDEVHERYIVKSFIPVNLMERNGGTCTVSAERFQPIIEHSYFAQGERLAADLRFDNDTETIMLPCDQLHGDKSALNVWYVTPDSPVHAERYQYFLTEWDNDS</sequence>
<accession>A0RU89</accession>
<dbReference type="KEGG" id="csy:CENSYa_0264"/>
<keyword evidence="2" id="KW-1185">Reference proteome</keyword>
<dbReference type="EnsemblBacteria" id="ABK76906">
    <property type="protein sequence ID" value="ABK76906"/>
    <property type="gene ID" value="CENSYa_0264"/>
</dbReference>
<protein>
    <submittedName>
        <fullName evidence="1">Uncharacterized protein</fullName>
    </submittedName>
</protein>
<evidence type="ECO:0000313" key="1">
    <source>
        <dbReference type="EMBL" id="ABK76906.1"/>
    </source>
</evidence>
<evidence type="ECO:0000313" key="2">
    <source>
        <dbReference type="Proteomes" id="UP000000758"/>
    </source>
</evidence>
<organism evidence="1 2">
    <name type="scientific">Cenarchaeum symbiosum (strain A)</name>
    <dbReference type="NCBI Taxonomy" id="414004"/>
    <lineage>
        <taxon>Archaea</taxon>
        <taxon>Nitrososphaerota</taxon>
        <taxon>Candidatus Cenarchaeales</taxon>
        <taxon>Candidatus Cenarchaeaceae</taxon>
        <taxon>Candidatus Cenarchaeum</taxon>
    </lineage>
</organism>
<proteinExistence type="predicted"/>
<name>A0RU89_CENSY</name>
<dbReference type="HOGENOM" id="CLU_1754764_0_0_2"/>
<dbReference type="EMBL" id="DP000238">
    <property type="protein sequence ID" value="ABK76906.1"/>
    <property type="molecule type" value="Genomic_DNA"/>
</dbReference>
<gene>
    <name evidence="1" type="ordered locus">CENSYa_0264</name>
</gene>
<dbReference type="AlphaFoldDB" id="A0RU89"/>
<reference evidence="1 2" key="1">
    <citation type="journal article" date="2006" name="Proc. Natl. Acad. Sci. U.S.A.">
        <title>Genomic analysis of the uncultivated marine crenarchaeote Cenarchaeum symbiosum.</title>
        <authorList>
            <person name="Hallam S.J."/>
            <person name="Konstantinidis K.T."/>
            <person name="Putnam N."/>
            <person name="Schleper C."/>
            <person name="Watanabe Y."/>
            <person name="Sugahara J."/>
            <person name="Preston C."/>
            <person name="de la Torre J."/>
            <person name="Richardson P.M."/>
            <person name="DeLong E.F."/>
        </authorList>
    </citation>
    <scope>NUCLEOTIDE SEQUENCE [LARGE SCALE GENOMIC DNA]</scope>
    <source>
        <strain evidence="2">A</strain>
    </source>
</reference>
<dbReference type="Proteomes" id="UP000000758">
    <property type="component" value="Chromosome"/>
</dbReference>